<dbReference type="Proteomes" id="UP000299102">
    <property type="component" value="Unassembled WGS sequence"/>
</dbReference>
<evidence type="ECO:0000313" key="2">
    <source>
        <dbReference type="Proteomes" id="UP000299102"/>
    </source>
</evidence>
<keyword evidence="2" id="KW-1185">Reference proteome</keyword>
<dbReference type="AlphaFoldDB" id="A0A4C1ZY18"/>
<dbReference type="PANTHER" id="PTHR45913:SF22">
    <property type="entry name" value="SCAN BOX DOMAIN-CONTAINING PROTEIN"/>
    <property type="match status" value="1"/>
</dbReference>
<accession>A0A4C1ZY18</accession>
<dbReference type="STRING" id="151549.A0A4C1ZY18"/>
<dbReference type="OrthoDB" id="1101576at2759"/>
<protein>
    <submittedName>
        <fullName evidence="1">General transcription factor II-I repeat domain-containing protein 2</fullName>
    </submittedName>
</protein>
<reference evidence="1 2" key="1">
    <citation type="journal article" date="2019" name="Commun. Biol.">
        <title>The bagworm genome reveals a unique fibroin gene that provides high tensile strength.</title>
        <authorList>
            <person name="Kono N."/>
            <person name="Nakamura H."/>
            <person name="Ohtoshi R."/>
            <person name="Tomita M."/>
            <person name="Numata K."/>
            <person name="Arakawa K."/>
        </authorList>
    </citation>
    <scope>NUCLEOTIDE SEQUENCE [LARGE SCALE GENOMIC DNA]</scope>
</reference>
<gene>
    <name evidence="1" type="primary">GTF2IRD2</name>
    <name evidence="1" type="ORF">EVAR_100238_1</name>
</gene>
<dbReference type="EMBL" id="BGZK01002204">
    <property type="protein sequence ID" value="GBP91753.1"/>
    <property type="molecule type" value="Genomic_DNA"/>
</dbReference>
<evidence type="ECO:0000313" key="1">
    <source>
        <dbReference type="EMBL" id="GBP91753.1"/>
    </source>
</evidence>
<comment type="caution">
    <text evidence="1">The sequence shown here is derived from an EMBL/GenBank/DDBJ whole genome shotgun (WGS) entry which is preliminary data.</text>
</comment>
<organism evidence="1 2">
    <name type="scientific">Eumeta variegata</name>
    <name type="common">Bagworm moth</name>
    <name type="synonym">Eumeta japonica</name>
    <dbReference type="NCBI Taxonomy" id="151549"/>
    <lineage>
        <taxon>Eukaryota</taxon>
        <taxon>Metazoa</taxon>
        <taxon>Ecdysozoa</taxon>
        <taxon>Arthropoda</taxon>
        <taxon>Hexapoda</taxon>
        <taxon>Insecta</taxon>
        <taxon>Pterygota</taxon>
        <taxon>Neoptera</taxon>
        <taxon>Endopterygota</taxon>
        <taxon>Lepidoptera</taxon>
        <taxon>Glossata</taxon>
        <taxon>Ditrysia</taxon>
        <taxon>Tineoidea</taxon>
        <taxon>Psychidae</taxon>
        <taxon>Oiketicinae</taxon>
        <taxon>Eumeta</taxon>
    </lineage>
</organism>
<name>A0A4C1ZY18_EUMVA</name>
<dbReference type="PANTHER" id="PTHR45913">
    <property type="entry name" value="EPM2A-INTERACTING PROTEIN 1"/>
    <property type="match status" value="1"/>
</dbReference>
<sequence length="129" mass="15042">MNLQLQGDDLNLIKPKNIVAAFVAKLLLHKKNIGRREFHNFPNLSVSCNNDDLLVYCQHLENLHSDFIERFQDIFKLEIPDWVLDPFSNVNIAISPQLEEELIELDNERGNKNQIQKMATNNFGYKSQF</sequence>
<proteinExistence type="predicted"/>